<dbReference type="Proteomes" id="UP000724874">
    <property type="component" value="Unassembled WGS sequence"/>
</dbReference>
<evidence type="ECO:0000313" key="2">
    <source>
        <dbReference type="Proteomes" id="UP000724874"/>
    </source>
</evidence>
<name>A0A9P5TQ94_GYMJU</name>
<accession>A0A9P5TQ94</accession>
<keyword evidence="2" id="KW-1185">Reference proteome</keyword>
<protein>
    <submittedName>
        <fullName evidence="1">Uncharacterized protein</fullName>
    </submittedName>
</protein>
<dbReference type="AlphaFoldDB" id="A0A9P5TQ94"/>
<evidence type="ECO:0000313" key="1">
    <source>
        <dbReference type="EMBL" id="KAF8904373.1"/>
    </source>
</evidence>
<dbReference type="EMBL" id="JADNYJ010000026">
    <property type="protein sequence ID" value="KAF8904373.1"/>
    <property type="molecule type" value="Genomic_DNA"/>
</dbReference>
<proteinExistence type="predicted"/>
<reference evidence="1" key="1">
    <citation type="submission" date="2020-11" db="EMBL/GenBank/DDBJ databases">
        <authorList>
            <consortium name="DOE Joint Genome Institute"/>
            <person name="Ahrendt S."/>
            <person name="Riley R."/>
            <person name="Andreopoulos W."/>
            <person name="LaButti K."/>
            <person name="Pangilinan J."/>
            <person name="Ruiz-duenas F.J."/>
            <person name="Barrasa J.M."/>
            <person name="Sanchez-Garcia M."/>
            <person name="Camarero S."/>
            <person name="Miyauchi S."/>
            <person name="Serrano A."/>
            <person name="Linde D."/>
            <person name="Babiker R."/>
            <person name="Drula E."/>
            <person name="Ayuso-Fernandez I."/>
            <person name="Pacheco R."/>
            <person name="Padilla G."/>
            <person name="Ferreira P."/>
            <person name="Barriuso J."/>
            <person name="Kellner H."/>
            <person name="Castanera R."/>
            <person name="Alfaro M."/>
            <person name="Ramirez L."/>
            <person name="Pisabarro A.G."/>
            <person name="Kuo A."/>
            <person name="Tritt A."/>
            <person name="Lipzen A."/>
            <person name="He G."/>
            <person name="Yan M."/>
            <person name="Ng V."/>
            <person name="Cullen D."/>
            <person name="Martin F."/>
            <person name="Rosso M.-N."/>
            <person name="Henrissat B."/>
            <person name="Hibbett D."/>
            <person name="Martinez A.T."/>
            <person name="Grigoriev I.V."/>
        </authorList>
    </citation>
    <scope>NUCLEOTIDE SEQUENCE</scope>
    <source>
        <strain evidence="1">AH 44721</strain>
    </source>
</reference>
<feature type="non-terminal residue" evidence="1">
    <location>
        <position position="331"/>
    </location>
</feature>
<sequence>MPSFLSTLFRRCFGLPVTYDINGPEFDILKEGEEQYGLTGAEGDTLDLSITSYCWALSQRFSARVELQNAAKVKEVHLMREPHRRKYVDPGVPYDGAGGYRQVQDFDRDGVELDWWQKVPEREAEYLVVSGMDFQGAMGYIRLEREWTWERASPQQGLEAYDYNGDGEVGDDMSTWRPRRSVAVPHVIINRQSKLQRHGYGRRDLELGAITFGAQGKDWARERGKQEETAMFLHELALLALAVHRIQRKKTPWKAESRRRLREGNYAKLLFDLVEQRKISRFQPMGEVWYEGTERQEDIDRLHTIHEFCGGLDKFEQKIVEKEQRKRRKAK</sequence>
<organism evidence="1 2">
    <name type="scientific">Gymnopilus junonius</name>
    <name type="common">Spectacular rustgill mushroom</name>
    <name type="synonym">Gymnopilus spectabilis subsp. junonius</name>
    <dbReference type="NCBI Taxonomy" id="109634"/>
    <lineage>
        <taxon>Eukaryota</taxon>
        <taxon>Fungi</taxon>
        <taxon>Dikarya</taxon>
        <taxon>Basidiomycota</taxon>
        <taxon>Agaricomycotina</taxon>
        <taxon>Agaricomycetes</taxon>
        <taxon>Agaricomycetidae</taxon>
        <taxon>Agaricales</taxon>
        <taxon>Agaricineae</taxon>
        <taxon>Hymenogastraceae</taxon>
        <taxon>Gymnopilus</taxon>
    </lineage>
</organism>
<comment type="caution">
    <text evidence="1">The sequence shown here is derived from an EMBL/GenBank/DDBJ whole genome shotgun (WGS) entry which is preliminary data.</text>
</comment>
<gene>
    <name evidence="1" type="ORF">CPB84DRAFT_1772867</name>
</gene>